<evidence type="ECO:0008006" key="3">
    <source>
        <dbReference type="Google" id="ProtNLM"/>
    </source>
</evidence>
<dbReference type="EMBL" id="HBHX01042511">
    <property type="protein sequence ID" value="CAE0122876.1"/>
    <property type="molecule type" value="Transcribed_RNA"/>
</dbReference>
<organism evidence="2">
    <name type="scientific">Haptolina ericina</name>
    <dbReference type="NCBI Taxonomy" id="156174"/>
    <lineage>
        <taxon>Eukaryota</taxon>
        <taxon>Haptista</taxon>
        <taxon>Haptophyta</taxon>
        <taxon>Prymnesiophyceae</taxon>
        <taxon>Prymnesiales</taxon>
        <taxon>Prymnesiaceae</taxon>
        <taxon>Haptolina</taxon>
    </lineage>
</organism>
<reference evidence="2" key="1">
    <citation type="submission" date="2021-01" db="EMBL/GenBank/DDBJ databases">
        <authorList>
            <person name="Corre E."/>
            <person name="Pelletier E."/>
            <person name="Niang G."/>
            <person name="Scheremetjew M."/>
            <person name="Finn R."/>
            <person name="Kale V."/>
            <person name="Holt S."/>
            <person name="Cochrane G."/>
            <person name="Meng A."/>
            <person name="Brown T."/>
            <person name="Cohen L."/>
        </authorList>
    </citation>
    <scope>NUCLEOTIDE SEQUENCE</scope>
    <source>
        <strain evidence="2">CCMP281</strain>
    </source>
</reference>
<dbReference type="PANTHER" id="PTHR36058:SF1">
    <property type="entry name" value="NUCLEOPHOSMIN"/>
    <property type="match status" value="1"/>
</dbReference>
<name>A0A7S3B357_9EUKA</name>
<evidence type="ECO:0000256" key="1">
    <source>
        <dbReference type="SAM" id="SignalP"/>
    </source>
</evidence>
<feature type="signal peptide" evidence="1">
    <location>
        <begin position="1"/>
        <end position="15"/>
    </location>
</feature>
<gene>
    <name evidence="2" type="ORF">HERI1096_LOCUS23577</name>
</gene>
<protein>
    <recommendedName>
        <fullName evidence="3">Saposin B-type domain-containing protein</fullName>
    </recommendedName>
</protein>
<feature type="chain" id="PRO_5031129741" description="Saposin B-type domain-containing protein" evidence="1">
    <location>
        <begin position="16"/>
        <end position="246"/>
    </location>
</feature>
<keyword evidence="1" id="KW-0732">Signal</keyword>
<sequence>MTAWWVLALCATVSAQMDQLPKKPKSAPINADLPYIRCQVCETMVAQALEQAKQAVVAAKPGQQQKRRFESSNSMGELESQMEDVVSNVCNAESKEGKWLSSYDVVKRGSALRLENQVHGDVVGGVCRRECRTIEKACVGILEAVDDMPELLVEAAKAGTSSGMLGQRVCKKLTGVCKKGKTPVWPEGKVRRNEEFKAKTKKDADTEELMATLKGMPGMGGGGLTMMSGDDLDLGNDAGDGLKDET</sequence>
<dbReference type="AlphaFoldDB" id="A0A7S3B357"/>
<evidence type="ECO:0000313" key="2">
    <source>
        <dbReference type="EMBL" id="CAE0122876.1"/>
    </source>
</evidence>
<dbReference type="PANTHER" id="PTHR36058">
    <property type="entry name" value="NUCLEOPHOSMIN"/>
    <property type="match status" value="1"/>
</dbReference>
<accession>A0A7S3B357</accession>
<proteinExistence type="predicted"/>